<dbReference type="InterPro" id="IPR036265">
    <property type="entry name" value="HIT-like_sf"/>
</dbReference>
<dbReference type="PROSITE" id="PS00892">
    <property type="entry name" value="HIT_1"/>
    <property type="match status" value="1"/>
</dbReference>
<feature type="domain" description="HIT" evidence="2">
    <location>
        <begin position="8"/>
        <end position="116"/>
    </location>
</feature>
<evidence type="ECO:0000256" key="1">
    <source>
        <dbReference type="PROSITE-ProRule" id="PRU00464"/>
    </source>
</evidence>
<dbReference type="PRINTS" id="PR00332">
    <property type="entry name" value="HISTRIAD"/>
</dbReference>
<dbReference type="Gene3D" id="3.30.428.10">
    <property type="entry name" value="HIT-like"/>
    <property type="match status" value="1"/>
</dbReference>
<dbReference type="PANTHER" id="PTHR46648">
    <property type="entry name" value="HIT FAMILY PROTEIN 1"/>
    <property type="match status" value="1"/>
</dbReference>
<dbReference type="InterPro" id="IPR019808">
    <property type="entry name" value="Histidine_triad_CS"/>
</dbReference>
<dbReference type="Pfam" id="PF01230">
    <property type="entry name" value="HIT"/>
    <property type="match status" value="1"/>
</dbReference>
<organism evidence="3 4">
    <name type="scientific">Cellulomonas septica</name>
    <dbReference type="NCBI Taxonomy" id="285080"/>
    <lineage>
        <taxon>Bacteria</taxon>
        <taxon>Bacillati</taxon>
        <taxon>Actinomycetota</taxon>
        <taxon>Actinomycetes</taxon>
        <taxon>Micrococcales</taxon>
        <taxon>Cellulomonadaceae</taxon>
        <taxon>Cellulomonas</taxon>
    </lineage>
</organism>
<keyword evidence="4" id="KW-1185">Reference proteome</keyword>
<evidence type="ECO:0000313" key="3">
    <source>
        <dbReference type="EMBL" id="NKY38218.1"/>
    </source>
</evidence>
<dbReference type="Proteomes" id="UP000777774">
    <property type="component" value="Unassembled WGS sequence"/>
</dbReference>
<proteinExistence type="predicted"/>
<reference evidence="3 4" key="1">
    <citation type="submission" date="2020-04" db="EMBL/GenBank/DDBJ databases">
        <title>MicrobeNet Type strains.</title>
        <authorList>
            <person name="Nicholson A.C."/>
        </authorList>
    </citation>
    <scope>NUCLEOTIDE SEQUENCE [LARGE SCALE GENOMIC DNA]</scope>
    <source>
        <strain evidence="3 4">ATCC BAA-787</strain>
    </source>
</reference>
<sequence>MVRDDDCVFCLIVAGELESSPVYEDGDVLAFMDLQPVTTGHLLVVPKEHRPYLADVGVGLGAAVFRAGQRMAAALRASELPCDGVNLFLADGEAAFQEVFHLHLHVFPRTPGDGFRISADWRVRPRPELDEAAARVRAGLRASPA</sequence>
<accession>A0ABX1JV81</accession>
<dbReference type="RefSeq" id="WP_168676785.1">
    <property type="nucleotide sequence ID" value="NZ_JAAXOY010000009.1"/>
</dbReference>
<dbReference type="SUPFAM" id="SSF54197">
    <property type="entry name" value="HIT-like"/>
    <property type="match status" value="1"/>
</dbReference>
<dbReference type="InterPro" id="IPR011146">
    <property type="entry name" value="HIT-like"/>
</dbReference>
<evidence type="ECO:0000259" key="2">
    <source>
        <dbReference type="PROSITE" id="PS51084"/>
    </source>
</evidence>
<dbReference type="InterPro" id="IPR001310">
    <property type="entry name" value="Histidine_triad_HIT"/>
</dbReference>
<gene>
    <name evidence="3" type="ORF">HGA02_01395</name>
</gene>
<name>A0ABX1JV81_9CELL</name>
<feature type="short sequence motif" description="Histidine triad motif" evidence="1">
    <location>
        <begin position="101"/>
        <end position="105"/>
    </location>
</feature>
<dbReference type="EMBL" id="JAAXOY010000009">
    <property type="protein sequence ID" value="NKY38218.1"/>
    <property type="molecule type" value="Genomic_DNA"/>
</dbReference>
<comment type="caution">
    <text evidence="3">The sequence shown here is derived from an EMBL/GenBank/DDBJ whole genome shotgun (WGS) entry which is preliminary data.</text>
</comment>
<dbReference type="PROSITE" id="PS51084">
    <property type="entry name" value="HIT_2"/>
    <property type="match status" value="1"/>
</dbReference>
<protein>
    <submittedName>
        <fullName evidence="3">HIT family protein</fullName>
    </submittedName>
</protein>
<dbReference type="PANTHER" id="PTHR46648:SF1">
    <property type="entry name" value="ADENOSINE 5'-MONOPHOSPHORAMIDASE HNT1"/>
    <property type="match status" value="1"/>
</dbReference>
<evidence type="ECO:0000313" key="4">
    <source>
        <dbReference type="Proteomes" id="UP000777774"/>
    </source>
</evidence>